<dbReference type="Proteomes" id="UP000237000">
    <property type="component" value="Unassembled WGS sequence"/>
</dbReference>
<evidence type="ECO:0000313" key="1">
    <source>
        <dbReference type="EMBL" id="POO00358.1"/>
    </source>
</evidence>
<organism evidence="1 2">
    <name type="scientific">Trema orientale</name>
    <name type="common">Charcoal tree</name>
    <name type="synonym">Celtis orientalis</name>
    <dbReference type="NCBI Taxonomy" id="63057"/>
    <lineage>
        <taxon>Eukaryota</taxon>
        <taxon>Viridiplantae</taxon>
        <taxon>Streptophyta</taxon>
        <taxon>Embryophyta</taxon>
        <taxon>Tracheophyta</taxon>
        <taxon>Spermatophyta</taxon>
        <taxon>Magnoliopsida</taxon>
        <taxon>eudicotyledons</taxon>
        <taxon>Gunneridae</taxon>
        <taxon>Pentapetalae</taxon>
        <taxon>rosids</taxon>
        <taxon>fabids</taxon>
        <taxon>Rosales</taxon>
        <taxon>Cannabaceae</taxon>
        <taxon>Trema</taxon>
    </lineage>
</organism>
<gene>
    <name evidence="1" type="ORF">TorRG33x02_037710</name>
</gene>
<proteinExistence type="predicted"/>
<protein>
    <submittedName>
        <fullName evidence="1">Uncharacterized protein</fullName>
    </submittedName>
</protein>
<dbReference type="EMBL" id="JXTC01000013">
    <property type="protein sequence ID" value="POO00358.1"/>
    <property type="molecule type" value="Genomic_DNA"/>
</dbReference>
<reference evidence="2" key="1">
    <citation type="submission" date="2016-06" db="EMBL/GenBank/DDBJ databases">
        <title>Parallel loss of symbiosis genes in relatives of nitrogen-fixing non-legume Parasponia.</title>
        <authorList>
            <person name="Van Velzen R."/>
            <person name="Holmer R."/>
            <person name="Bu F."/>
            <person name="Rutten L."/>
            <person name="Van Zeijl A."/>
            <person name="Liu W."/>
            <person name="Santuari L."/>
            <person name="Cao Q."/>
            <person name="Sharma T."/>
            <person name="Shen D."/>
            <person name="Roswanjaya Y."/>
            <person name="Wardhani T."/>
            <person name="Kalhor M.S."/>
            <person name="Jansen J."/>
            <person name="Van den Hoogen J."/>
            <person name="Gungor B."/>
            <person name="Hartog M."/>
            <person name="Hontelez J."/>
            <person name="Verver J."/>
            <person name="Yang W.-C."/>
            <person name="Schijlen E."/>
            <person name="Repin R."/>
            <person name="Schilthuizen M."/>
            <person name="Schranz E."/>
            <person name="Heidstra R."/>
            <person name="Miyata K."/>
            <person name="Fedorova E."/>
            <person name="Kohlen W."/>
            <person name="Bisseling T."/>
            <person name="Smit S."/>
            <person name="Geurts R."/>
        </authorList>
    </citation>
    <scope>NUCLEOTIDE SEQUENCE [LARGE SCALE GENOMIC DNA]</scope>
    <source>
        <strain evidence="2">cv. RG33-2</strain>
    </source>
</reference>
<dbReference type="AlphaFoldDB" id="A0A2P5FRB6"/>
<evidence type="ECO:0000313" key="2">
    <source>
        <dbReference type="Proteomes" id="UP000237000"/>
    </source>
</evidence>
<name>A0A2P5FRB6_TREOI</name>
<keyword evidence="2" id="KW-1185">Reference proteome</keyword>
<accession>A0A2P5FRB6</accession>
<feature type="non-terminal residue" evidence="1">
    <location>
        <position position="88"/>
    </location>
</feature>
<dbReference type="InParanoid" id="A0A2P5FRB6"/>
<comment type="caution">
    <text evidence="1">The sequence shown here is derived from an EMBL/GenBank/DDBJ whole genome shotgun (WGS) entry which is preliminary data.</text>
</comment>
<feature type="non-terminal residue" evidence="1">
    <location>
        <position position="1"/>
    </location>
</feature>
<sequence>SDDEVEYEALIIGLKLTQEMKLEIIEAFKISGSLSFLLRKLSTMFEFIIFDLDEIVTRFKPRQDLFSIIKLSIFELHYIRALTYSSSL</sequence>